<reference evidence="2 3" key="1">
    <citation type="journal article" date="2018" name="Plant J.">
        <title>Genome sequences of Chlorella sorokiniana UTEX 1602 and Micractinium conductrix SAG 241.80: implications to maltose excretion by a green alga.</title>
        <authorList>
            <person name="Arriola M.B."/>
            <person name="Velmurugan N."/>
            <person name="Zhang Y."/>
            <person name="Plunkett M.H."/>
            <person name="Hondzo H."/>
            <person name="Barney B.M."/>
        </authorList>
    </citation>
    <scope>NUCLEOTIDE SEQUENCE [LARGE SCALE GENOMIC DNA]</scope>
    <source>
        <strain evidence="2 3">SAG 241.80</strain>
    </source>
</reference>
<feature type="compositionally biased region" description="Low complexity" evidence="1">
    <location>
        <begin position="72"/>
        <end position="89"/>
    </location>
</feature>
<protein>
    <submittedName>
        <fullName evidence="2">Programmed cell death 6 interacting</fullName>
    </submittedName>
</protein>
<organism evidence="2 3">
    <name type="scientific">Micractinium conductrix</name>
    <dbReference type="NCBI Taxonomy" id="554055"/>
    <lineage>
        <taxon>Eukaryota</taxon>
        <taxon>Viridiplantae</taxon>
        <taxon>Chlorophyta</taxon>
        <taxon>core chlorophytes</taxon>
        <taxon>Trebouxiophyceae</taxon>
        <taxon>Chlorellales</taxon>
        <taxon>Chlorellaceae</taxon>
        <taxon>Chlorella clade</taxon>
        <taxon>Micractinium</taxon>
    </lineage>
</organism>
<feature type="compositionally biased region" description="Low complexity" evidence="1">
    <location>
        <begin position="217"/>
        <end position="229"/>
    </location>
</feature>
<evidence type="ECO:0000313" key="2">
    <source>
        <dbReference type="EMBL" id="PSC69596.1"/>
    </source>
</evidence>
<comment type="caution">
    <text evidence="2">The sequence shown here is derived from an EMBL/GenBank/DDBJ whole genome shotgun (WGS) entry which is preliminary data.</text>
</comment>
<proteinExistence type="predicted"/>
<accession>A0A2P6V680</accession>
<feature type="compositionally biased region" description="Low complexity" evidence="1">
    <location>
        <begin position="51"/>
        <end position="64"/>
    </location>
</feature>
<dbReference type="OrthoDB" id="513126at2759"/>
<name>A0A2P6V680_9CHLO</name>
<feature type="region of interest" description="Disordered" evidence="1">
    <location>
        <begin position="51"/>
        <end position="102"/>
    </location>
</feature>
<evidence type="ECO:0000256" key="1">
    <source>
        <dbReference type="SAM" id="MobiDB-lite"/>
    </source>
</evidence>
<keyword evidence="3" id="KW-1185">Reference proteome</keyword>
<dbReference type="Proteomes" id="UP000239649">
    <property type="component" value="Unassembled WGS sequence"/>
</dbReference>
<feature type="region of interest" description="Disordered" evidence="1">
    <location>
        <begin position="181"/>
        <end position="229"/>
    </location>
</feature>
<dbReference type="AlphaFoldDB" id="A0A2P6V680"/>
<dbReference type="EMBL" id="LHPF02000025">
    <property type="protein sequence ID" value="PSC69596.1"/>
    <property type="molecule type" value="Genomic_DNA"/>
</dbReference>
<sequence>MSDFKSKLSSFQTRFKSLLGAKAQGYDELNTLEQPLVSDVHEQHDYERQHGVGAPAGFRPAPGGYAPPPPASAGYPPQGYGEAPPAALGDAGGGVERPPAAPLPSQAEELQELAVLARDAAEILWEMVAMGEGGGAVADMKGKAEQLQAQLRGLIGDYQGGDEALFARAFESFDMLSRCLEEQNAPAQPPPAASAAPPSALAPPPGAAAAPPPAVAQPPADEAPLISFD</sequence>
<gene>
    <name evidence="2" type="ORF">C2E20_6932</name>
</gene>
<evidence type="ECO:0000313" key="3">
    <source>
        <dbReference type="Proteomes" id="UP000239649"/>
    </source>
</evidence>
<feature type="compositionally biased region" description="Pro residues" evidence="1">
    <location>
        <begin position="200"/>
        <end position="216"/>
    </location>
</feature>